<dbReference type="Proteomes" id="UP000184050">
    <property type="component" value="Unassembled WGS sequence"/>
</dbReference>
<dbReference type="STRING" id="1168035.SAMN05444280_11076"/>
<evidence type="ECO:0000313" key="2">
    <source>
        <dbReference type="Proteomes" id="UP000184050"/>
    </source>
</evidence>
<reference evidence="1 2" key="1">
    <citation type="submission" date="2016-11" db="EMBL/GenBank/DDBJ databases">
        <authorList>
            <person name="Jaros S."/>
            <person name="Januszkiewicz K."/>
            <person name="Wedrychowicz H."/>
        </authorList>
    </citation>
    <scope>NUCLEOTIDE SEQUENCE [LARGE SCALE GENOMIC DNA]</scope>
    <source>
        <strain evidence="1 2">DSM 27063</strain>
    </source>
</reference>
<sequence length="32" mass="3614">MNTFGDYTEKIQINQNPNLANKQCSVVSENVN</sequence>
<accession>A0A1M6G8W9</accession>
<gene>
    <name evidence="1" type="ORF">SAMN05444280_11076</name>
</gene>
<dbReference type="EMBL" id="FQZE01000010">
    <property type="protein sequence ID" value="SHJ06391.1"/>
    <property type="molecule type" value="Genomic_DNA"/>
</dbReference>
<protein>
    <submittedName>
        <fullName evidence="1">Uncharacterized protein</fullName>
    </submittedName>
</protein>
<keyword evidence="2" id="KW-1185">Reference proteome</keyword>
<organism evidence="1 2">
    <name type="scientific">Tangfeifania diversioriginum</name>
    <dbReference type="NCBI Taxonomy" id="1168035"/>
    <lineage>
        <taxon>Bacteria</taxon>
        <taxon>Pseudomonadati</taxon>
        <taxon>Bacteroidota</taxon>
        <taxon>Bacteroidia</taxon>
        <taxon>Marinilabiliales</taxon>
        <taxon>Prolixibacteraceae</taxon>
        <taxon>Tangfeifania</taxon>
    </lineage>
</organism>
<dbReference type="AlphaFoldDB" id="A0A1M6G8W9"/>
<proteinExistence type="predicted"/>
<name>A0A1M6G8W9_9BACT</name>
<evidence type="ECO:0000313" key="1">
    <source>
        <dbReference type="EMBL" id="SHJ06391.1"/>
    </source>
</evidence>